<dbReference type="AlphaFoldDB" id="T0I1M9"/>
<sequence>MRWIFRKEKPMSHPKNPAEEGKPDFSPEAQADESHGSVKGSQLSGRNDPETNNPRGAETGGGLGGAGPHRPGRHR</sequence>
<protein>
    <submittedName>
        <fullName evidence="2">Uncharacterized protein</fullName>
    </submittedName>
</protein>
<name>T0I1M9_9SPHN</name>
<gene>
    <name evidence="2" type="ORF">L284_02860</name>
</gene>
<feature type="compositionally biased region" description="Basic and acidic residues" evidence="1">
    <location>
        <begin position="1"/>
        <end position="25"/>
    </location>
</feature>
<feature type="region of interest" description="Disordered" evidence="1">
    <location>
        <begin position="1"/>
        <end position="75"/>
    </location>
</feature>
<evidence type="ECO:0000313" key="2">
    <source>
        <dbReference type="EMBL" id="EQB19192.1"/>
    </source>
</evidence>
<evidence type="ECO:0000313" key="3">
    <source>
        <dbReference type="Proteomes" id="UP000015527"/>
    </source>
</evidence>
<comment type="caution">
    <text evidence="2">The sequence shown here is derived from an EMBL/GenBank/DDBJ whole genome shotgun (WGS) entry which is preliminary data.</text>
</comment>
<proteinExistence type="predicted"/>
<keyword evidence="3" id="KW-1185">Reference proteome</keyword>
<dbReference type="EMBL" id="ATHL01000024">
    <property type="protein sequence ID" value="EQB19192.1"/>
    <property type="molecule type" value="Genomic_DNA"/>
</dbReference>
<accession>T0I1M9</accession>
<reference evidence="2 3" key="1">
    <citation type="journal article" date="2013" name="Genome Announc.">
        <title>Genome Sequence of Novosphingobium lindaniclasticum LE124T, Isolated from a Hexachlorocyclohexane Dumpsite.</title>
        <authorList>
            <person name="Saxena A."/>
            <person name="Nayyar N."/>
            <person name="Sangwan N."/>
            <person name="Kumari R."/>
            <person name="Khurana J.P."/>
            <person name="Lal R."/>
        </authorList>
    </citation>
    <scope>NUCLEOTIDE SEQUENCE [LARGE SCALE GENOMIC DNA]</scope>
    <source>
        <strain evidence="2 3">LE124</strain>
    </source>
</reference>
<evidence type="ECO:0000256" key="1">
    <source>
        <dbReference type="SAM" id="MobiDB-lite"/>
    </source>
</evidence>
<organism evidence="2 3">
    <name type="scientific">Novosphingobium lindaniclasticum LE124</name>
    <dbReference type="NCBI Taxonomy" id="1096930"/>
    <lineage>
        <taxon>Bacteria</taxon>
        <taxon>Pseudomonadati</taxon>
        <taxon>Pseudomonadota</taxon>
        <taxon>Alphaproteobacteria</taxon>
        <taxon>Sphingomonadales</taxon>
        <taxon>Sphingomonadaceae</taxon>
        <taxon>Novosphingobium</taxon>
    </lineage>
</organism>
<feature type="compositionally biased region" description="Gly residues" evidence="1">
    <location>
        <begin position="58"/>
        <end position="67"/>
    </location>
</feature>
<dbReference type="PATRIC" id="fig|1096930.3.peg.561"/>
<dbReference type="Proteomes" id="UP000015527">
    <property type="component" value="Unassembled WGS sequence"/>
</dbReference>
<feature type="compositionally biased region" description="Polar residues" evidence="1">
    <location>
        <begin position="39"/>
        <end position="54"/>
    </location>
</feature>